<name>A0A0U3DQA6_9EURY</name>
<keyword evidence="1" id="KW-0479">Metal-binding</keyword>
<dbReference type="Gene3D" id="3.30.70.2330">
    <property type="match status" value="1"/>
</dbReference>
<dbReference type="GO" id="GO:0016818">
    <property type="term" value="F:hydrolase activity, acting on acid anhydrides, in phosphorus-containing anhydrides"/>
    <property type="evidence" value="ECO:0007669"/>
    <property type="project" value="InterPro"/>
</dbReference>
<evidence type="ECO:0000313" key="5">
    <source>
        <dbReference type="Proteomes" id="UP000067738"/>
    </source>
</evidence>
<feature type="domain" description="HIRAN" evidence="3">
    <location>
        <begin position="31"/>
        <end position="132"/>
    </location>
</feature>
<organism evidence="4 5">
    <name type="scientific">Methanobrevibacter millerae</name>
    <dbReference type="NCBI Taxonomy" id="230361"/>
    <lineage>
        <taxon>Archaea</taxon>
        <taxon>Methanobacteriati</taxon>
        <taxon>Methanobacteriota</taxon>
        <taxon>Methanomada group</taxon>
        <taxon>Methanobacteria</taxon>
        <taxon>Methanobacteriales</taxon>
        <taxon>Methanobacteriaceae</taxon>
        <taxon>Methanobrevibacter</taxon>
    </lineage>
</organism>
<accession>A0A0U3DQA6</accession>
<dbReference type="OrthoDB" id="78145at2157"/>
<proteinExistence type="predicted"/>
<dbReference type="GO" id="GO:0008270">
    <property type="term" value="F:zinc ion binding"/>
    <property type="evidence" value="ECO:0007669"/>
    <property type="project" value="InterPro"/>
</dbReference>
<protein>
    <submittedName>
        <fullName evidence="4">HIRAN domain-containing protein</fullName>
    </submittedName>
</protein>
<keyword evidence="2" id="KW-0378">Hydrolase</keyword>
<evidence type="ECO:0000313" key="4">
    <source>
        <dbReference type="EMBL" id="ALT68537.1"/>
    </source>
</evidence>
<dbReference type="GeneID" id="26735715"/>
<evidence type="ECO:0000256" key="1">
    <source>
        <dbReference type="ARBA" id="ARBA00022723"/>
    </source>
</evidence>
<dbReference type="KEGG" id="mmil:sm9_0742"/>
<evidence type="ECO:0000256" key="2">
    <source>
        <dbReference type="ARBA" id="ARBA00022801"/>
    </source>
</evidence>
<dbReference type="SMART" id="SM00910">
    <property type="entry name" value="HIRAN"/>
    <property type="match status" value="1"/>
</dbReference>
<gene>
    <name evidence="4" type="ORF">sm9_0742</name>
</gene>
<dbReference type="AlphaFoldDB" id="A0A0U3DQA6"/>
<dbReference type="RefSeq" id="WP_058738851.1">
    <property type="nucleotide sequence ID" value="NZ_CP011266.1"/>
</dbReference>
<reference evidence="4 5" key="1">
    <citation type="submission" date="2015-04" db="EMBL/GenBank/DDBJ databases">
        <title>The complete genome sequence of the rumen methanogen Methanobrevibacter millerae SM9.</title>
        <authorList>
            <person name="Leahy S.C."/>
            <person name="Kelly W.J."/>
            <person name="Pacheco D.M."/>
            <person name="Li D."/>
            <person name="Altermann E."/>
            <person name="Attwood G.T."/>
        </authorList>
    </citation>
    <scope>NUCLEOTIDE SEQUENCE [LARGE SCALE GENOMIC DNA]</scope>
    <source>
        <strain evidence="4 5">SM9</strain>
    </source>
</reference>
<dbReference type="GO" id="GO:0003676">
    <property type="term" value="F:nucleic acid binding"/>
    <property type="evidence" value="ECO:0007669"/>
    <property type="project" value="InterPro"/>
</dbReference>
<dbReference type="PATRIC" id="fig|230361.4.peg.766"/>
<keyword evidence="5" id="KW-1185">Reference proteome</keyword>
<dbReference type="Proteomes" id="UP000067738">
    <property type="component" value="Chromosome"/>
</dbReference>
<evidence type="ECO:0000259" key="3">
    <source>
        <dbReference type="SMART" id="SM00910"/>
    </source>
</evidence>
<dbReference type="Pfam" id="PF08797">
    <property type="entry name" value="HIRAN"/>
    <property type="match status" value="1"/>
</dbReference>
<dbReference type="EMBL" id="CP011266">
    <property type="protein sequence ID" value="ALT68537.1"/>
    <property type="molecule type" value="Genomic_DNA"/>
</dbReference>
<dbReference type="InterPro" id="IPR014905">
    <property type="entry name" value="HIRAN"/>
</dbReference>
<sequence length="135" mass="15595">MSNIQKPDSDITNFVGFIQKGGKLKSFGKDIFLIEVHVAGLDYIDDIDEIFNELEVNARLELFREAKNEYDKHAILVKYNGQKIGYVPRKDNYVLSKLMDGGKQLYGVVESFGIDEVYEGYPFKFVNFKIFLKDH</sequence>